<dbReference type="PANTHER" id="PTHR43782">
    <property type="entry name" value="ARGINASE"/>
    <property type="match status" value="1"/>
</dbReference>
<dbReference type="InterPro" id="IPR014033">
    <property type="entry name" value="Arginase"/>
</dbReference>
<comment type="similarity">
    <text evidence="9">Belongs to the arginase family.</text>
</comment>
<evidence type="ECO:0000256" key="3">
    <source>
        <dbReference type="ARBA" id="ARBA00018123"/>
    </source>
</evidence>
<feature type="binding site" evidence="8">
    <location>
        <position position="131"/>
    </location>
    <ligand>
        <name>Mn(2+)</name>
        <dbReference type="ChEBI" id="CHEBI:29035"/>
        <label>1</label>
    </ligand>
</feature>
<evidence type="ECO:0000256" key="1">
    <source>
        <dbReference type="ARBA" id="ARBA00005098"/>
    </source>
</evidence>
<dbReference type="GO" id="GO:0004053">
    <property type="term" value="F:arginase activity"/>
    <property type="evidence" value="ECO:0007669"/>
    <property type="project" value="UniProtKB-EC"/>
</dbReference>
<keyword evidence="11" id="KW-1185">Reference proteome</keyword>
<dbReference type="GO" id="GO:0006525">
    <property type="term" value="P:arginine metabolic process"/>
    <property type="evidence" value="ECO:0007669"/>
    <property type="project" value="UniProtKB-KW"/>
</dbReference>
<dbReference type="AlphaFoldDB" id="A0A8J8M8W8"/>
<dbReference type="InterPro" id="IPR006035">
    <property type="entry name" value="Ureohydrolase"/>
</dbReference>
<dbReference type="PIRSF" id="PIRSF036979">
    <property type="entry name" value="Arginase"/>
    <property type="match status" value="1"/>
</dbReference>
<evidence type="ECO:0000256" key="5">
    <source>
        <dbReference type="ARBA" id="ARBA00022723"/>
    </source>
</evidence>
<feature type="binding site" evidence="8">
    <location>
        <position position="135"/>
    </location>
    <ligand>
        <name>Mn(2+)</name>
        <dbReference type="ChEBI" id="CHEBI:29035"/>
        <label>1</label>
    </ligand>
</feature>
<dbReference type="EC" id="3.5.3.1" evidence="2"/>
<feature type="binding site" evidence="8">
    <location>
        <position position="234"/>
    </location>
    <ligand>
        <name>Mn(2+)</name>
        <dbReference type="ChEBI" id="CHEBI:29035"/>
        <label>2</label>
    </ligand>
</feature>
<organism evidence="10 11">
    <name type="scientific">Vallitalea guaymasensis</name>
    <dbReference type="NCBI Taxonomy" id="1185412"/>
    <lineage>
        <taxon>Bacteria</taxon>
        <taxon>Bacillati</taxon>
        <taxon>Bacillota</taxon>
        <taxon>Clostridia</taxon>
        <taxon>Lachnospirales</taxon>
        <taxon>Vallitaleaceae</taxon>
        <taxon>Vallitalea</taxon>
    </lineage>
</organism>
<keyword evidence="4" id="KW-0056">Arginine metabolism</keyword>
<dbReference type="SUPFAM" id="SSF52768">
    <property type="entry name" value="Arginase/deacetylase"/>
    <property type="match status" value="1"/>
</dbReference>
<dbReference type="GO" id="GO:0005737">
    <property type="term" value="C:cytoplasm"/>
    <property type="evidence" value="ECO:0007669"/>
    <property type="project" value="TreeGrafter"/>
</dbReference>
<keyword evidence="6" id="KW-0378">Hydrolase</keyword>
<evidence type="ECO:0000256" key="9">
    <source>
        <dbReference type="PROSITE-ProRule" id="PRU00742"/>
    </source>
</evidence>
<dbReference type="Pfam" id="PF00491">
    <property type="entry name" value="Arginase"/>
    <property type="match status" value="1"/>
</dbReference>
<sequence length="304" mass="33840">MKRAYEIIGAPFGFAANKSGSRTAPDYLRENGLNIKIRQRTNEFWGSDIEDFGNVEVDSQINELYKSEKTLEAVKLYCEKLNDCVYNSYVRGKTPIIIGGDHSISVGTVSAASRYLKETNSKSNLGLIWVDAHADLNNLENGNIHGKSVAISLGYVYQDMFKLSNLTDVIDTKNIMYIGIRDLMPNEYVTIQNKNISLYGMDKIDKSGIREVIKEIVSKLEETTDGIFLSFDIDACDGGVYRGCATPEVGGLTAREAIQIIDYVSQSKKFMGADIVEYSPEDDTNGNTNQLVIKLIDTLVGYRM</sequence>
<dbReference type="Proteomes" id="UP000677305">
    <property type="component" value="Chromosome"/>
</dbReference>
<dbReference type="RefSeq" id="WP_212692745.1">
    <property type="nucleotide sequence ID" value="NZ_CP058561.1"/>
</dbReference>
<evidence type="ECO:0000256" key="7">
    <source>
        <dbReference type="ARBA" id="ARBA00023211"/>
    </source>
</evidence>
<evidence type="ECO:0000313" key="10">
    <source>
        <dbReference type="EMBL" id="QUH28521.1"/>
    </source>
</evidence>
<name>A0A8J8M8W8_9FIRM</name>
<accession>A0A8J8M8W8</accession>
<comment type="pathway">
    <text evidence="1">Nitrogen metabolism; urea cycle; L-ornithine and urea from L-arginine: step 1/1.</text>
</comment>
<comment type="cofactor">
    <cofactor evidence="8">
        <name>Mn(2+)</name>
        <dbReference type="ChEBI" id="CHEBI:29035"/>
    </cofactor>
    <text evidence="8">Binds 2 manganese ions per subunit.</text>
</comment>
<evidence type="ECO:0000256" key="4">
    <source>
        <dbReference type="ARBA" id="ARBA00022503"/>
    </source>
</evidence>
<dbReference type="PROSITE" id="PS51409">
    <property type="entry name" value="ARGINASE_2"/>
    <property type="match status" value="1"/>
</dbReference>
<dbReference type="KEGG" id="vgu:HYG85_06105"/>
<reference evidence="10 11" key="1">
    <citation type="submission" date="2020-07" db="EMBL/GenBank/DDBJ databases">
        <title>Vallitalea guaymasensis genome.</title>
        <authorList>
            <person name="Postec A."/>
        </authorList>
    </citation>
    <scope>NUCLEOTIDE SEQUENCE [LARGE SCALE GENOMIC DNA]</scope>
    <source>
        <strain evidence="10 11">Ra1766G1</strain>
    </source>
</reference>
<dbReference type="PRINTS" id="PR00116">
    <property type="entry name" value="ARGINASE"/>
</dbReference>
<evidence type="ECO:0000256" key="2">
    <source>
        <dbReference type="ARBA" id="ARBA00012168"/>
    </source>
</evidence>
<feature type="binding site" evidence="8">
    <location>
        <position position="133"/>
    </location>
    <ligand>
        <name>Mn(2+)</name>
        <dbReference type="ChEBI" id="CHEBI:29035"/>
        <label>1</label>
    </ligand>
</feature>
<protein>
    <recommendedName>
        <fullName evidence="3">Arginase</fullName>
        <ecNumber evidence="2">3.5.3.1</ecNumber>
    </recommendedName>
</protein>
<dbReference type="GO" id="GO:0030145">
    <property type="term" value="F:manganese ion binding"/>
    <property type="evidence" value="ECO:0007669"/>
    <property type="project" value="TreeGrafter"/>
</dbReference>
<dbReference type="InterPro" id="IPR023696">
    <property type="entry name" value="Ureohydrolase_dom_sf"/>
</dbReference>
<keyword evidence="7 8" id="KW-0464">Manganese</keyword>
<gene>
    <name evidence="10" type="ORF">HYG85_06105</name>
</gene>
<feature type="binding site" evidence="8">
    <location>
        <position position="102"/>
    </location>
    <ligand>
        <name>Mn(2+)</name>
        <dbReference type="ChEBI" id="CHEBI:29035"/>
        <label>1</label>
    </ligand>
</feature>
<feature type="binding site" evidence="8">
    <location>
        <position position="232"/>
    </location>
    <ligand>
        <name>Mn(2+)</name>
        <dbReference type="ChEBI" id="CHEBI:29035"/>
        <label>2</label>
    </ligand>
</feature>
<evidence type="ECO:0000313" key="11">
    <source>
        <dbReference type="Proteomes" id="UP000677305"/>
    </source>
</evidence>
<evidence type="ECO:0000256" key="6">
    <source>
        <dbReference type="ARBA" id="ARBA00022801"/>
    </source>
</evidence>
<proteinExistence type="inferred from homology"/>
<keyword evidence="5 8" id="KW-0479">Metal-binding</keyword>
<evidence type="ECO:0000256" key="8">
    <source>
        <dbReference type="PIRSR" id="PIRSR036979-1"/>
    </source>
</evidence>
<dbReference type="PANTHER" id="PTHR43782:SF3">
    <property type="entry name" value="ARGINASE"/>
    <property type="match status" value="1"/>
</dbReference>
<dbReference type="CDD" id="cd09989">
    <property type="entry name" value="Arginase"/>
    <property type="match status" value="1"/>
</dbReference>
<dbReference type="Gene3D" id="3.40.800.10">
    <property type="entry name" value="Ureohydrolase domain"/>
    <property type="match status" value="1"/>
</dbReference>
<dbReference type="EMBL" id="CP058561">
    <property type="protein sequence ID" value="QUH28521.1"/>
    <property type="molecule type" value="Genomic_DNA"/>
</dbReference>